<keyword evidence="3" id="KW-1185">Reference proteome</keyword>
<dbReference type="Proteomes" id="UP000198744">
    <property type="component" value="Unassembled WGS sequence"/>
</dbReference>
<dbReference type="InterPro" id="IPR050256">
    <property type="entry name" value="Glycosyltransferase_2"/>
</dbReference>
<protein>
    <submittedName>
        <fullName evidence="2">Dolichol-phosphate mannosyltransferase</fullName>
    </submittedName>
</protein>
<organism evidence="2 3">
    <name type="scientific">Syntrophus gentianae</name>
    <dbReference type="NCBI Taxonomy" id="43775"/>
    <lineage>
        <taxon>Bacteria</taxon>
        <taxon>Pseudomonadati</taxon>
        <taxon>Thermodesulfobacteriota</taxon>
        <taxon>Syntrophia</taxon>
        <taxon>Syntrophales</taxon>
        <taxon>Syntrophaceae</taxon>
        <taxon>Syntrophus</taxon>
    </lineage>
</organism>
<dbReference type="EMBL" id="FOBS01000020">
    <property type="protein sequence ID" value="SEM53132.1"/>
    <property type="molecule type" value="Genomic_DNA"/>
</dbReference>
<keyword evidence="2" id="KW-0808">Transferase</keyword>
<dbReference type="PANTHER" id="PTHR48090">
    <property type="entry name" value="UNDECAPRENYL-PHOSPHATE 4-DEOXY-4-FORMAMIDO-L-ARABINOSE TRANSFERASE-RELATED"/>
    <property type="match status" value="1"/>
</dbReference>
<accession>A0A1H7Z3F8</accession>
<feature type="domain" description="Glycosyltransferase 2-like" evidence="1">
    <location>
        <begin position="14"/>
        <end position="171"/>
    </location>
</feature>
<gene>
    <name evidence="2" type="ORF">SAMN04489760_12025</name>
</gene>
<evidence type="ECO:0000313" key="3">
    <source>
        <dbReference type="Proteomes" id="UP000198744"/>
    </source>
</evidence>
<evidence type="ECO:0000259" key="1">
    <source>
        <dbReference type="Pfam" id="PF00535"/>
    </source>
</evidence>
<dbReference type="RefSeq" id="WP_093884059.1">
    <property type="nucleotide sequence ID" value="NZ_FOBS01000020.1"/>
</dbReference>
<evidence type="ECO:0000313" key="2">
    <source>
        <dbReference type="EMBL" id="SEM53132.1"/>
    </source>
</evidence>
<dbReference type="PANTHER" id="PTHR48090:SF7">
    <property type="entry name" value="RFBJ PROTEIN"/>
    <property type="match status" value="1"/>
</dbReference>
<keyword evidence="2" id="KW-0328">Glycosyltransferase</keyword>
<dbReference type="GO" id="GO:0016757">
    <property type="term" value="F:glycosyltransferase activity"/>
    <property type="evidence" value="ECO:0007669"/>
    <property type="project" value="UniProtKB-KW"/>
</dbReference>
<reference evidence="2 3" key="1">
    <citation type="submission" date="2016-10" db="EMBL/GenBank/DDBJ databases">
        <authorList>
            <person name="de Groot N.N."/>
        </authorList>
    </citation>
    <scope>NUCLEOTIDE SEQUENCE [LARGE SCALE GENOMIC DNA]</scope>
    <source>
        <strain evidence="2 3">DSM 8423</strain>
    </source>
</reference>
<sequence length="233" mass="25462">MKKGIESGRESVGVVIPALNEAGTLAEIILNVKPHASSILVVDGNSEDDTASIARALGVEVVADHGKGKGEAIRTAIAHLKEEITVFIDADGSHDPRDIPKLIQPILEGQADHVSGSRLIGGSSELHGGFDECFRLAGSSFITTLINKRFNVRLSESQNGFRAIRTDVLRNLDLQEDITTIEQEMIIKTLKKGYRMAEVPAHEYCRKAGCSKIRLGSVAFRYVYSVIKYLYLN</sequence>
<proteinExistence type="predicted"/>
<dbReference type="Pfam" id="PF00535">
    <property type="entry name" value="Glycos_transf_2"/>
    <property type="match status" value="1"/>
</dbReference>
<name>A0A1H7Z3F8_9BACT</name>
<dbReference type="Gene3D" id="3.90.550.10">
    <property type="entry name" value="Spore Coat Polysaccharide Biosynthesis Protein SpsA, Chain A"/>
    <property type="match status" value="1"/>
</dbReference>
<dbReference type="InterPro" id="IPR029044">
    <property type="entry name" value="Nucleotide-diphossugar_trans"/>
</dbReference>
<dbReference type="AlphaFoldDB" id="A0A1H7Z3F8"/>
<dbReference type="InterPro" id="IPR001173">
    <property type="entry name" value="Glyco_trans_2-like"/>
</dbReference>
<dbReference type="OrthoDB" id="9810303at2"/>
<dbReference type="SUPFAM" id="SSF53448">
    <property type="entry name" value="Nucleotide-diphospho-sugar transferases"/>
    <property type="match status" value="1"/>
</dbReference>
<dbReference type="STRING" id="43775.SAMN04489760_12025"/>
<dbReference type="CDD" id="cd04179">
    <property type="entry name" value="DPM_DPG-synthase_like"/>
    <property type="match status" value="1"/>
</dbReference>